<sequence>MELKKTLFALHNIIAAAEGRSQLRELSPEERRVLVAIGGVIASGTAVHISDVVRNRDLGAPMTVAKRLRHLEHNDWVEIRYADGSRVRKEVRLTEKAQRNLNLVSWSLDTHLASGS</sequence>
<dbReference type="EMBL" id="RJKX01000013">
    <property type="protein sequence ID" value="ROQ00106.1"/>
    <property type="molecule type" value="Genomic_DNA"/>
</dbReference>
<keyword evidence="2" id="KW-1185">Reference proteome</keyword>
<proteinExistence type="predicted"/>
<dbReference type="Gene3D" id="1.10.10.10">
    <property type="entry name" value="Winged helix-like DNA-binding domain superfamily/Winged helix DNA-binding domain"/>
    <property type="match status" value="1"/>
</dbReference>
<comment type="caution">
    <text evidence="1">The sequence shown here is derived from an EMBL/GenBank/DDBJ whole genome shotgun (WGS) entry which is preliminary data.</text>
</comment>
<evidence type="ECO:0000313" key="1">
    <source>
        <dbReference type="EMBL" id="ROQ00106.1"/>
    </source>
</evidence>
<accession>A0A3N1MFY8</accession>
<organism evidence="1 2">
    <name type="scientific">Stella humosa</name>
    <dbReference type="NCBI Taxonomy" id="94"/>
    <lineage>
        <taxon>Bacteria</taxon>
        <taxon>Pseudomonadati</taxon>
        <taxon>Pseudomonadota</taxon>
        <taxon>Alphaproteobacteria</taxon>
        <taxon>Rhodospirillales</taxon>
        <taxon>Stellaceae</taxon>
        <taxon>Stella</taxon>
    </lineage>
</organism>
<dbReference type="InterPro" id="IPR036390">
    <property type="entry name" value="WH_DNA-bd_sf"/>
</dbReference>
<dbReference type="Proteomes" id="UP000278222">
    <property type="component" value="Unassembled WGS sequence"/>
</dbReference>
<dbReference type="InterPro" id="IPR036388">
    <property type="entry name" value="WH-like_DNA-bd_sf"/>
</dbReference>
<dbReference type="SUPFAM" id="SSF46785">
    <property type="entry name" value="Winged helix' DNA-binding domain"/>
    <property type="match status" value="1"/>
</dbReference>
<dbReference type="RefSeq" id="WP_123689422.1">
    <property type="nucleotide sequence ID" value="NZ_AP019700.1"/>
</dbReference>
<evidence type="ECO:0000313" key="2">
    <source>
        <dbReference type="Proteomes" id="UP000278222"/>
    </source>
</evidence>
<dbReference type="AlphaFoldDB" id="A0A3N1MFY8"/>
<protein>
    <submittedName>
        <fullName evidence="1">Uncharacterized protein</fullName>
    </submittedName>
</protein>
<reference evidence="1 2" key="1">
    <citation type="submission" date="2018-11" db="EMBL/GenBank/DDBJ databases">
        <title>Genomic Encyclopedia of Type Strains, Phase IV (KMG-IV): sequencing the most valuable type-strain genomes for metagenomic binning, comparative biology and taxonomic classification.</title>
        <authorList>
            <person name="Goeker M."/>
        </authorList>
    </citation>
    <scope>NUCLEOTIDE SEQUENCE [LARGE SCALE GENOMIC DNA]</scope>
    <source>
        <strain evidence="1 2">DSM 5900</strain>
    </source>
</reference>
<gene>
    <name evidence="1" type="ORF">EDC65_1902</name>
</gene>
<name>A0A3N1MFY8_9PROT</name>